<dbReference type="AlphaFoldDB" id="C9LPV8"/>
<name>C9LPV8_9FIRM</name>
<reference evidence="1" key="1">
    <citation type="submission" date="2009-09" db="EMBL/GenBank/DDBJ databases">
        <authorList>
            <person name="Weinstock G."/>
            <person name="Sodergren E."/>
            <person name="Clifton S."/>
            <person name="Fulton L."/>
            <person name="Fulton B."/>
            <person name="Courtney L."/>
            <person name="Fronick C."/>
            <person name="Harrison M."/>
            <person name="Strong C."/>
            <person name="Farmer C."/>
            <person name="Delahaunty K."/>
            <person name="Markovic C."/>
            <person name="Hall O."/>
            <person name="Minx P."/>
            <person name="Tomlinson C."/>
            <person name="Mitreva M."/>
            <person name="Nelson J."/>
            <person name="Hou S."/>
            <person name="Wollam A."/>
            <person name="Pepin K.H."/>
            <person name="Johnson M."/>
            <person name="Bhonagiri V."/>
            <person name="Nash W.E."/>
            <person name="Warren W."/>
            <person name="Chinwalla A."/>
            <person name="Mardis E.R."/>
            <person name="Wilson R.K."/>
        </authorList>
    </citation>
    <scope>NUCLEOTIDE SEQUENCE [LARGE SCALE GENOMIC DNA]</scope>
    <source>
        <strain evidence="1">DSM 15470</strain>
    </source>
</reference>
<protein>
    <submittedName>
        <fullName evidence="1">Uncharacterized protein</fullName>
    </submittedName>
</protein>
<dbReference type="EMBL" id="ACIM02000001">
    <property type="protein sequence ID" value="EEW97594.1"/>
    <property type="molecule type" value="Genomic_DNA"/>
</dbReference>
<dbReference type="Proteomes" id="UP000004736">
    <property type="component" value="Unassembled WGS sequence"/>
</dbReference>
<proteinExistence type="predicted"/>
<evidence type="ECO:0000313" key="2">
    <source>
        <dbReference type="Proteomes" id="UP000004736"/>
    </source>
</evidence>
<accession>C9LPV8</accession>
<evidence type="ECO:0000313" key="1">
    <source>
        <dbReference type="EMBL" id="EEW97594.1"/>
    </source>
</evidence>
<dbReference type="HOGENOM" id="CLU_2632398_0_0_9"/>
<gene>
    <name evidence="1" type="ORF">GCWU000321_01588</name>
</gene>
<comment type="caution">
    <text evidence="1">The sequence shown here is derived from an EMBL/GenBank/DDBJ whole genome shotgun (WGS) entry which is preliminary data.</text>
</comment>
<organism evidence="1 2">
    <name type="scientific">Dialister invisus DSM 15470</name>
    <dbReference type="NCBI Taxonomy" id="592028"/>
    <lineage>
        <taxon>Bacteria</taxon>
        <taxon>Bacillati</taxon>
        <taxon>Bacillota</taxon>
        <taxon>Negativicutes</taxon>
        <taxon>Veillonellales</taxon>
        <taxon>Veillonellaceae</taxon>
        <taxon>Dialister</taxon>
    </lineage>
</organism>
<sequence>MDAFVVKVHEETSKGMKRLYLYPLFLYTIKKSRKYFTLYTSVNFLFQLRNRNGRTSTVPGGTMRRTKIICTIGPLPF</sequence>
<dbReference type="STRING" id="592028.GCWU000321_01588"/>
<keyword evidence="2" id="KW-1185">Reference proteome</keyword>